<keyword evidence="1" id="KW-0732">Signal</keyword>
<evidence type="ECO:0000313" key="2">
    <source>
        <dbReference type="EMBL" id="KAJ1164577.1"/>
    </source>
</evidence>
<reference evidence="2" key="1">
    <citation type="journal article" date="2022" name="bioRxiv">
        <title>Sequencing and chromosome-scale assembly of the giantPleurodeles waltlgenome.</title>
        <authorList>
            <person name="Brown T."/>
            <person name="Elewa A."/>
            <person name="Iarovenko S."/>
            <person name="Subramanian E."/>
            <person name="Araus A.J."/>
            <person name="Petzold A."/>
            <person name="Susuki M."/>
            <person name="Suzuki K.-i.T."/>
            <person name="Hayashi T."/>
            <person name="Toyoda A."/>
            <person name="Oliveira C."/>
            <person name="Osipova E."/>
            <person name="Leigh N.D."/>
            <person name="Simon A."/>
            <person name="Yun M.H."/>
        </authorList>
    </citation>
    <scope>NUCLEOTIDE SEQUENCE</scope>
    <source>
        <strain evidence="2">20211129_DDA</strain>
        <tissue evidence="2">Liver</tissue>
    </source>
</reference>
<evidence type="ECO:0008006" key="4">
    <source>
        <dbReference type="Google" id="ProtNLM"/>
    </source>
</evidence>
<feature type="signal peptide" evidence="1">
    <location>
        <begin position="1"/>
        <end position="16"/>
    </location>
</feature>
<dbReference type="Proteomes" id="UP001066276">
    <property type="component" value="Chromosome 4_2"/>
</dbReference>
<keyword evidence="3" id="KW-1185">Reference proteome</keyword>
<feature type="chain" id="PRO_5043809718" description="Secreted protein" evidence="1">
    <location>
        <begin position="17"/>
        <end position="154"/>
    </location>
</feature>
<comment type="caution">
    <text evidence="2">The sequence shown here is derived from an EMBL/GenBank/DDBJ whole genome shotgun (WGS) entry which is preliminary data.</text>
</comment>
<evidence type="ECO:0000313" key="3">
    <source>
        <dbReference type="Proteomes" id="UP001066276"/>
    </source>
</evidence>
<name>A0AAV7SKF9_PLEWA</name>
<protein>
    <recommendedName>
        <fullName evidence="4">Secreted protein</fullName>
    </recommendedName>
</protein>
<gene>
    <name evidence="2" type="ORF">NDU88_005013</name>
</gene>
<dbReference type="EMBL" id="JANPWB010000008">
    <property type="protein sequence ID" value="KAJ1164577.1"/>
    <property type="molecule type" value="Genomic_DNA"/>
</dbReference>
<accession>A0AAV7SKF9</accession>
<organism evidence="2 3">
    <name type="scientific">Pleurodeles waltl</name>
    <name type="common">Iberian ribbed newt</name>
    <dbReference type="NCBI Taxonomy" id="8319"/>
    <lineage>
        <taxon>Eukaryota</taxon>
        <taxon>Metazoa</taxon>
        <taxon>Chordata</taxon>
        <taxon>Craniata</taxon>
        <taxon>Vertebrata</taxon>
        <taxon>Euteleostomi</taxon>
        <taxon>Amphibia</taxon>
        <taxon>Batrachia</taxon>
        <taxon>Caudata</taxon>
        <taxon>Salamandroidea</taxon>
        <taxon>Salamandridae</taxon>
        <taxon>Pleurodelinae</taxon>
        <taxon>Pleurodeles</taxon>
    </lineage>
</organism>
<dbReference type="AlphaFoldDB" id="A0AAV7SKF9"/>
<proteinExistence type="predicted"/>
<evidence type="ECO:0000256" key="1">
    <source>
        <dbReference type="SAM" id="SignalP"/>
    </source>
</evidence>
<sequence length="154" mass="15478">MMLISAVVALSEHVAGQVAVGAAVSAVEMLPVVHVSAPVEGDSRMSPAASDGCPLGIMLGTVAEAADMQVAVQVAVVATAVEVAVQSCRRGDTSSSPGGSVPRADFPLALCPFPTLEVAAGTLALSSFVLDEALLGGWCGFSLRHVGPFFTLAE</sequence>